<feature type="compositionally biased region" description="Basic and acidic residues" evidence="2">
    <location>
        <begin position="104"/>
        <end position="118"/>
    </location>
</feature>
<keyword evidence="5" id="KW-1185">Reference proteome</keyword>
<dbReference type="InterPro" id="IPR036236">
    <property type="entry name" value="Znf_C2H2_sf"/>
</dbReference>
<dbReference type="Gene3D" id="3.30.160.60">
    <property type="entry name" value="Classic Zinc Finger"/>
    <property type="match status" value="1"/>
</dbReference>
<dbReference type="GeneID" id="89923288"/>
<organism evidence="4 5">
    <name type="scientific">Saxophila tyrrhenica</name>
    <dbReference type="NCBI Taxonomy" id="1690608"/>
    <lineage>
        <taxon>Eukaryota</taxon>
        <taxon>Fungi</taxon>
        <taxon>Dikarya</taxon>
        <taxon>Ascomycota</taxon>
        <taxon>Pezizomycotina</taxon>
        <taxon>Dothideomycetes</taxon>
        <taxon>Dothideomycetidae</taxon>
        <taxon>Mycosphaerellales</taxon>
        <taxon>Extremaceae</taxon>
        <taxon>Saxophila</taxon>
    </lineage>
</organism>
<dbReference type="InterPro" id="IPR013087">
    <property type="entry name" value="Znf_C2H2_type"/>
</dbReference>
<dbReference type="AlphaFoldDB" id="A0AAV9PKA9"/>
<gene>
    <name evidence="4" type="ORF">LTR77_001941</name>
</gene>
<feature type="region of interest" description="Disordered" evidence="2">
    <location>
        <begin position="78"/>
        <end position="131"/>
    </location>
</feature>
<evidence type="ECO:0000313" key="5">
    <source>
        <dbReference type="Proteomes" id="UP001337655"/>
    </source>
</evidence>
<proteinExistence type="predicted"/>
<dbReference type="RefSeq" id="XP_064661955.1">
    <property type="nucleotide sequence ID" value="XM_064799200.1"/>
</dbReference>
<comment type="caution">
    <text evidence="4">The sequence shown here is derived from an EMBL/GenBank/DDBJ whole genome shotgun (WGS) entry which is preliminary data.</text>
</comment>
<keyword evidence="1" id="KW-0862">Zinc</keyword>
<feature type="domain" description="C2H2-type" evidence="3">
    <location>
        <begin position="59"/>
        <end position="88"/>
    </location>
</feature>
<accession>A0AAV9PKA9</accession>
<evidence type="ECO:0000256" key="1">
    <source>
        <dbReference type="PROSITE-ProRule" id="PRU00042"/>
    </source>
</evidence>
<dbReference type="SUPFAM" id="SSF57667">
    <property type="entry name" value="beta-beta-alpha zinc fingers"/>
    <property type="match status" value="1"/>
</dbReference>
<dbReference type="Pfam" id="PF12874">
    <property type="entry name" value="zf-met"/>
    <property type="match status" value="1"/>
</dbReference>
<dbReference type="EMBL" id="JAVRRT010000003">
    <property type="protein sequence ID" value="KAK5173260.1"/>
    <property type="molecule type" value="Genomic_DNA"/>
</dbReference>
<keyword evidence="1" id="KW-0863">Zinc-finger</keyword>
<evidence type="ECO:0000313" key="4">
    <source>
        <dbReference type="EMBL" id="KAK5173260.1"/>
    </source>
</evidence>
<evidence type="ECO:0000259" key="3">
    <source>
        <dbReference type="PROSITE" id="PS50157"/>
    </source>
</evidence>
<feature type="domain" description="C2H2-type" evidence="3">
    <location>
        <begin position="3"/>
        <end position="34"/>
    </location>
</feature>
<evidence type="ECO:0000256" key="2">
    <source>
        <dbReference type="SAM" id="MobiDB-lite"/>
    </source>
</evidence>
<dbReference type="SMART" id="SM00355">
    <property type="entry name" value="ZnF_C2H2"/>
    <property type="match status" value="3"/>
</dbReference>
<keyword evidence="1" id="KW-0479">Metal-binding</keyword>
<feature type="compositionally biased region" description="Basic residues" evidence="2">
    <location>
        <begin position="80"/>
        <end position="103"/>
    </location>
</feature>
<dbReference type="PROSITE" id="PS00028">
    <property type="entry name" value="ZINC_FINGER_C2H2_1"/>
    <property type="match status" value="2"/>
</dbReference>
<sequence>MSFACPLCNDEFSDRTSLNEHTDATGHYHRCETCWSRFLDDMSLNEHAEATGHGLPPRYECETCDEMFASPIEVQEHMTAKRHHASQTANRLKRQRDRQRRQEKRLAARDAWKKKEESTWSLPLRPRDQGR</sequence>
<dbReference type="Proteomes" id="UP001337655">
    <property type="component" value="Unassembled WGS sequence"/>
</dbReference>
<dbReference type="PROSITE" id="PS50157">
    <property type="entry name" value="ZINC_FINGER_C2H2_2"/>
    <property type="match status" value="2"/>
</dbReference>
<dbReference type="GO" id="GO:0008270">
    <property type="term" value="F:zinc ion binding"/>
    <property type="evidence" value="ECO:0007669"/>
    <property type="project" value="UniProtKB-KW"/>
</dbReference>
<reference evidence="4 5" key="1">
    <citation type="submission" date="2023-08" db="EMBL/GenBank/DDBJ databases">
        <title>Black Yeasts Isolated from many extreme environments.</title>
        <authorList>
            <person name="Coleine C."/>
            <person name="Stajich J.E."/>
            <person name="Selbmann L."/>
        </authorList>
    </citation>
    <scope>NUCLEOTIDE SEQUENCE [LARGE SCALE GENOMIC DNA]</scope>
    <source>
        <strain evidence="4 5">CCFEE 5935</strain>
    </source>
</reference>
<name>A0AAV9PKA9_9PEZI</name>
<protein>
    <recommendedName>
        <fullName evidence="3">C2H2-type domain-containing protein</fullName>
    </recommendedName>
</protein>